<dbReference type="GO" id="GO:0003735">
    <property type="term" value="F:structural constituent of ribosome"/>
    <property type="evidence" value="ECO:0007669"/>
    <property type="project" value="InterPro"/>
</dbReference>
<reference evidence="6 7" key="1">
    <citation type="journal article" date="2020" name="ISME J.">
        <title>Uncovering the hidden diversity of litter-decomposition mechanisms in mushroom-forming fungi.</title>
        <authorList>
            <person name="Floudas D."/>
            <person name="Bentzer J."/>
            <person name="Ahren D."/>
            <person name="Johansson T."/>
            <person name="Persson P."/>
            <person name="Tunlid A."/>
        </authorList>
    </citation>
    <scope>NUCLEOTIDE SEQUENCE [LARGE SCALE GENOMIC DNA]</scope>
    <source>
        <strain evidence="6 7">CBS 146.42</strain>
    </source>
</reference>
<dbReference type="PANTHER" id="PTHR19970">
    <property type="entry name" value="RIBOSOMAL PROTEIN L39E"/>
    <property type="match status" value="1"/>
</dbReference>
<evidence type="ECO:0000256" key="5">
    <source>
        <dbReference type="ARBA" id="ARBA00035339"/>
    </source>
</evidence>
<keyword evidence="3" id="KW-0687">Ribonucleoprotein</keyword>
<keyword evidence="7" id="KW-1185">Reference proteome</keyword>
<dbReference type="EMBL" id="JAACJO010000030">
    <property type="protein sequence ID" value="KAF5346781.1"/>
    <property type="molecule type" value="Genomic_DNA"/>
</dbReference>
<dbReference type="GO" id="GO:0022625">
    <property type="term" value="C:cytosolic large ribosomal subunit"/>
    <property type="evidence" value="ECO:0007669"/>
    <property type="project" value="TreeGrafter"/>
</dbReference>
<proteinExistence type="inferred from homology"/>
<gene>
    <name evidence="6" type="ORF">D9756_010414</name>
</gene>
<evidence type="ECO:0000256" key="2">
    <source>
        <dbReference type="ARBA" id="ARBA00022980"/>
    </source>
</evidence>
<protein>
    <recommendedName>
        <fullName evidence="4">Large ribosomal subunit protein eL39</fullName>
    </recommendedName>
    <alternativeName>
        <fullName evidence="5">60S ribosomal protein L39</fullName>
    </alternativeName>
</protein>
<dbReference type="InterPro" id="IPR000077">
    <property type="entry name" value="Ribosomal_eL39"/>
</dbReference>
<dbReference type="GO" id="GO:0006412">
    <property type="term" value="P:translation"/>
    <property type="evidence" value="ECO:0007669"/>
    <property type="project" value="InterPro"/>
</dbReference>
<dbReference type="FunFam" id="1.10.1620.10:FF:000001">
    <property type="entry name" value="60S ribosomal protein-like L39"/>
    <property type="match status" value="1"/>
</dbReference>
<dbReference type="SUPFAM" id="SSF48662">
    <property type="entry name" value="Ribosomal protein L39e"/>
    <property type="match status" value="1"/>
</dbReference>
<accession>A0A8H5FRT4</accession>
<dbReference type="AlphaFoldDB" id="A0A8H5FRT4"/>
<name>A0A8H5FRT4_9AGAR</name>
<dbReference type="Pfam" id="PF00832">
    <property type="entry name" value="Ribosomal_L39"/>
    <property type="match status" value="1"/>
</dbReference>
<dbReference type="Gene3D" id="1.10.1620.10">
    <property type="entry name" value="Ribosomal protein L39e"/>
    <property type="match status" value="1"/>
</dbReference>
<evidence type="ECO:0000256" key="1">
    <source>
        <dbReference type="ARBA" id="ARBA00009339"/>
    </source>
</evidence>
<keyword evidence="2" id="KW-0689">Ribosomal protein</keyword>
<dbReference type="Proteomes" id="UP000559027">
    <property type="component" value="Unassembled WGS sequence"/>
</dbReference>
<organism evidence="6 7">
    <name type="scientific">Leucocoprinus leucothites</name>
    <dbReference type="NCBI Taxonomy" id="201217"/>
    <lineage>
        <taxon>Eukaryota</taxon>
        <taxon>Fungi</taxon>
        <taxon>Dikarya</taxon>
        <taxon>Basidiomycota</taxon>
        <taxon>Agaricomycotina</taxon>
        <taxon>Agaricomycetes</taxon>
        <taxon>Agaricomycetidae</taxon>
        <taxon>Agaricales</taxon>
        <taxon>Agaricineae</taxon>
        <taxon>Agaricaceae</taxon>
        <taxon>Leucocoprinus</taxon>
    </lineage>
</organism>
<evidence type="ECO:0000313" key="7">
    <source>
        <dbReference type="Proteomes" id="UP000559027"/>
    </source>
</evidence>
<comment type="similarity">
    <text evidence="1">Belongs to the eukaryotic ribosomal protein eL39 family.</text>
</comment>
<comment type="caution">
    <text evidence="6">The sequence shown here is derived from an EMBL/GenBank/DDBJ whole genome shotgun (WGS) entry which is preliminary data.</text>
</comment>
<sequence length="729" mass="83221">MPSQKTFRVKQKLAKAGRQNRPIPQWFRLKTDTKIQLLHLLRFKNQCCSPIISNSIIYNAQISGNFTGAHNLMFVDSVFVDGMAQEAEARVMQRLRGYSMLGAELTSGTRDPPPRCYAKTRITIFDKIRTWFESKRADQRKRTAANTRSGFILLSSRTKSPRDTDHSLAAYQIAVWNKAYRAYLVERLSIDPHLPETNIIEQFRAFITIPIVKRRVFDANKEFFIILDGLEQCKGREAGSLNRRVSMPREDVQSRILTLIAEFVAEHPAAPVTWVISSRSEEHLKVAFSNLNVSYWHLHIPIDDDEARRDVRLYLNEGFRSIYERFKSRFDSSNWPTERDFEKVAHAASGLFAFGEDILQFTGDRTIGNPVPQLEIVLSAIDGLPPTSLERNPFGCLDAFYTQIATPAHHSALPAMHRLLGHMLLREQFFAELSLFGYSLYAASNILGIPQHTVYSALSHLHSVLDIPSPSIAHTRSIQFLHSSFSNYLKDGQRSGNLVIDFTSVNTYIWKRYSQIIEQALNNQNPVITMTWPLPKTSSREDTKAFSLGLLYEAQFHWAHFLIPDCPCADFSSSGPSGTISLGARERLDALETVRFDKLVAGYFTEDSDHFGPFFKFICDLWQSSPKELERRGLMKETYLLDVSMDAINTEMLETEDQAICIEEQLGGQTSLWRTHELEMDMLIEEARSLKRDQPGTRVLVCGKETGRGALIIYDKSGQSRVYYYVPLR</sequence>
<dbReference type="OrthoDB" id="6332053at2759"/>
<evidence type="ECO:0000313" key="6">
    <source>
        <dbReference type="EMBL" id="KAF5346781.1"/>
    </source>
</evidence>
<evidence type="ECO:0000256" key="4">
    <source>
        <dbReference type="ARBA" id="ARBA00035234"/>
    </source>
</evidence>
<dbReference type="PANTHER" id="PTHR19970:SF0">
    <property type="entry name" value="LARGE RIBOSOMAL SUBUNIT PROTEIN EL39"/>
    <property type="match status" value="1"/>
</dbReference>
<dbReference type="InterPro" id="IPR023626">
    <property type="entry name" value="Ribosomal_eL39_dom_sf"/>
</dbReference>
<evidence type="ECO:0000256" key="3">
    <source>
        <dbReference type="ARBA" id="ARBA00023274"/>
    </source>
</evidence>